<dbReference type="CDD" id="cd00590">
    <property type="entry name" value="RRM_SF"/>
    <property type="match status" value="1"/>
</dbReference>
<feature type="region of interest" description="Disordered" evidence="1">
    <location>
        <begin position="241"/>
        <end position="293"/>
    </location>
</feature>
<dbReference type="InterPro" id="IPR035979">
    <property type="entry name" value="RBD_domain_sf"/>
</dbReference>
<comment type="caution">
    <text evidence="3">The sequence shown here is derived from an EMBL/GenBank/DDBJ whole genome shotgun (WGS) entry which is preliminary data.</text>
</comment>
<dbReference type="AlphaFoldDB" id="A0A2S4PWI1"/>
<name>A0A2S4PWI1_9PEZI</name>
<dbReference type="Gene3D" id="3.30.70.330">
    <property type="match status" value="1"/>
</dbReference>
<dbReference type="STRING" id="225359.A0A2S4PWI1"/>
<feature type="domain" description="RRM" evidence="2">
    <location>
        <begin position="163"/>
        <end position="233"/>
    </location>
</feature>
<dbReference type="Proteomes" id="UP000237438">
    <property type="component" value="Unassembled WGS sequence"/>
</dbReference>
<dbReference type="InterPro" id="IPR000504">
    <property type="entry name" value="RRM_dom"/>
</dbReference>
<organism evidence="3 4">
    <name type="scientific">Erysiphe pulchra</name>
    <dbReference type="NCBI Taxonomy" id="225359"/>
    <lineage>
        <taxon>Eukaryota</taxon>
        <taxon>Fungi</taxon>
        <taxon>Dikarya</taxon>
        <taxon>Ascomycota</taxon>
        <taxon>Pezizomycotina</taxon>
        <taxon>Leotiomycetes</taxon>
        <taxon>Erysiphales</taxon>
        <taxon>Erysiphaceae</taxon>
        <taxon>Erysiphe</taxon>
    </lineage>
</organism>
<feature type="compositionally biased region" description="Low complexity" evidence="1">
    <location>
        <begin position="100"/>
        <end position="111"/>
    </location>
</feature>
<feature type="region of interest" description="Disordered" evidence="1">
    <location>
        <begin position="31"/>
        <end position="113"/>
    </location>
</feature>
<gene>
    <name evidence="3" type="ORF">EPUL_000879</name>
</gene>
<evidence type="ECO:0000313" key="4">
    <source>
        <dbReference type="Proteomes" id="UP000237438"/>
    </source>
</evidence>
<evidence type="ECO:0000256" key="1">
    <source>
        <dbReference type="SAM" id="MobiDB-lite"/>
    </source>
</evidence>
<dbReference type="OrthoDB" id="5374349at2759"/>
<dbReference type="SMART" id="SM00360">
    <property type="entry name" value="RRM"/>
    <property type="match status" value="1"/>
</dbReference>
<evidence type="ECO:0000259" key="2">
    <source>
        <dbReference type="SMART" id="SM00360"/>
    </source>
</evidence>
<dbReference type="EMBL" id="PEDP01000338">
    <property type="protein sequence ID" value="POS86409.1"/>
    <property type="molecule type" value="Genomic_DNA"/>
</dbReference>
<dbReference type="GO" id="GO:0003723">
    <property type="term" value="F:RNA binding"/>
    <property type="evidence" value="ECO:0007669"/>
    <property type="project" value="InterPro"/>
</dbReference>
<dbReference type="SUPFAM" id="SSF54928">
    <property type="entry name" value="RNA-binding domain, RBD"/>
    <property type="match status" value="1"/>
</dbReference>
<evidence type="ECO:0000313" key="3">
    <source>
        <dbReference type="EMBL" id="POS86409.1"/>
    </source>
</evidence>
<feature type="compositionally biased region" description="Basic and acidic residues" evidence="1">
    <location>
        <begin position="269"/>
        <end position="293"/>
    </location>
</feature>
<sequence>MAPNKPTVDFNAIVQAERRRRKNETVAQKMFDKARRQNASTRGGGNHRSGTVPSLASRVSDVGISKRTYPASNRPRKNGIFGARPGNPEDEWTHDLHGLNNSSIGSSNSNGEDSRMRANLQVRKMLSDAHMTSSPAFQTQFNIVGNAKPAESLSIRGLAGPYTVIVKNLATGTTAADIESAMAPVGGLILSCRLISERPRVIAEVILETKEGADNIVETFNNQSADGNILHVYHKVGPFLNPSPRPPALTRHIVAPTGPRADYVNDQADDSRSYGDSDFNRSGGRSKDHYRDYNREDVVDGSYGFSDRMDIDDRDDKNRRRGLYSDNLIGSRYGRRSRGDEGRGYR</sequence>
<dbReference type="Pfam" id="PF00076">
    <property type="entry name" value="RRM_1"/>
    <property type="match status" value="1"/>
</dbReference>
<protein>
    <recommendedName>
        <fullName evidence="2">RRM domain-containing protein</fullName>
    </recommendedName>
</protein>
<dbReference type="InterPro" id="IPR012677">
    <property type="entry name" value="Nucleotide-bd_a/b_plait_sf"/>
</dbReference>
<accession>A0A2S4PWI1</accession>
<keyword evidence="4" id="KW-1185">Reference proteome</keyword>
<proteinExistence type="predicted"/>
<reference evidence="3 4" key="1">
    <citation type="submission" date="2017-10" db="EMBL/GenBank/DDBJ databases">
        <title>Development of genomic resources for the powdery mildew, Erysiphe pulchra.</title>
        <authorList>
            <person name="Wadl P.A."/>
            <person name="Mack B.M."/>
            <person name="Moore G."/>
            <person name="Beltz S.B."/>
        </authorList>
    </citation>
    <scope>NUCLEOTIDE SEQUENCE [LARGE SCALE GENOMIC DNA]</scope>
    <source>
        <strain evidence="3">Cflorida</strain>
    </source>
</reference>